<dbReference type="Proteomes" id="UP000192042">
    <property type="component" value="Chromosome I"/>
</dbReference>
<proteinExistence type="predicted"/>
<accession>A0A1W1IAI2</accession>
<dbReference type="EMBL" id="LT828648">
    <property type="protein sequence ID" value="SLM49773.1"/>
    <property type="molecule type" value="Genomic_DNA"/>
</dbReference>
<dbReference type="OrthoDB" id="9761899at2"/>
<keyword evidence="2" id="KW-1185">Reference proteome</keyword>
<dbReference type="STRING" id="1325564.NSJP_3606"/>
<evidence type="ECO:0000313" key="1">
    <source>
        <dbReference type="EMBL" id="SLM49773.1"/>
    </source>
</evidence>
<dbReference type="KEGG" id="nja:NSJP_3606"/>
<organism evidence="1 2">
    <name type="scientific">Nitrospira japonica</name>
    <dbReference type="NCBI Taxonomy" id="1325564"/>
    <lineage>
        <taxon>Bacteria</taxon>
        <taxon>Pseudomonadati</taxon>
        <taxon>Nitrospirota</taxon>
        <taxon>Nitrospiria</taxon>
        <taxon>Nitrospirales</taxon>
        <taxon>Nitrospiraceae</taxon>
        <taxon>Nitrospira</taxon>
    </lineage>
</organism>
<dbReference type="Pfam" id="PF01257">
    <property type="entry name" value="2Fe-2S_thioredx"/>
    <property type="match status" value="1"/>
</dbReference>
<dbReference type="RefSeq" id="WP_080887946.1">
    <property type="nucleotide sequence ID" value="NZ_LT828648.1"/>
</dbReference>
<gene>
    <name evidence="1" type="ORF">NSJP_3606</name>
</gene>
<evidence type="ECO:0000313" key="2">
    <source>
        <dbReference type="Proteomes" id="UP000192042"/>
    </source>
</evidence>
<name>A0A1W1IAI2_9BACT</name>
<dbReference type="AlphaFoldDB" id="A0A1W1IAI2"/>
<dbReference type="SUPFAM" id="SSF52833">
    <property type="entry name" value="Thioredoxin-like"/>
    <property type="match status" value="1"/>
</dbReference>
<sequence length="108" mass="11432">MPKPKYHIVVCTNARPPGHPKPSCGSQGSAQLLMAFNMGLMQRGVMPGEVLVSGSSCLGPCEQGPTVVVYPDGTWYSKVTEADVATILDEHIKGGKPAAKLNPDAVWK</sequence>
<reference evidence="1 2" key="1">
    <citation type="submission" date="2017-03" db="EMBL/GenBank/DDBJ databases">
        <authorList>
            <person name="Afonso C.L."/>
            <person name="Miller P.J."/>
            <person name="Scott M.A."/>
            <person name="Spackman E."/>
            <person name="Goraichik I."/>
            <person name="Dimitrov K.M."/>
            <person name="Suarez D.L."/>
            <person name="Swayne D.E."/>
        </authorList>
    </citation>
    <scope>NUCLEOTIDE SEQUENCE [LARGE SCALE GENOMIC DNA]</scope>
    <source>
        <strain evidence="1">Genome sequencing of Nitrospira japonica strain NJ11</strain>
    </source>
</reference>
<dbReference type="CDD" id="cd02980">
    <property type="entry name" value="TRX_Fd_family"/>
    <property type="match status" value="1"/>
</dbReference>
<protein>
    <submittedName>
        <fullName evidence="1">Ferredoxin, 2Fe-2s</fullName>
    </submittedName>
</protein>
<dbReference type="Gene3D" id="3.40.30.10">
    <property type="entry name" value="Glutaredoxin"/>
    <property type="match status" value="1"/>
</dbReference>
<dbReference type="InterPro" id="IPR036249">
    <property type="entry name" value="Thioredoxin-like_sf"/>
</dbReference>